<evidence type="ECO:0000256" key="4">
    <source>
        <dbReference type="SAM" id="Phobius"/>
    </source>
</evidence>
<feature type="transmembrane region" description="Helical" evidence="4">
    <location>
        <begin position="456"/>
        <end position="476"/>
    </location>
</feature>
<feature type="transmembrane region" description="Helical" evidence="4">
    <location>
        <begin position="153"/>
        <end position="173"/>
    </location>
</feature>
<name>A0A8H2XW11_9AGAM</name>
<proteinExistence type="inferred from homology"/>
<dbReference type="InterPro" id="IPR050327">
    <property type="entry name" value="Proton-linked_MCT"/>
</dbReference>
<evidence type="ECO:0000313" key="7">
    <source>
        <dbReference type="Proteomes" id="UP000663861"/>
    </source>
</evidence>
<evidence type="ECO:0000256" key="2">
    <source>
        <dbReference type="ARBA" id="ARBA00006727"/>
    </source>
</evidence>
<reference evidence="6" key="1">
    <citation type="submission" date="2021-01" db="EMBL/GenBank/DDBJ databases">
        <authorList>
            <person name="Kaushik A."/>
        </authorList>
    </citation>
    <scope>NUCLEOTIDE SEQUENCE</scope>
    <source>
        <strain evidence="6">AG4-RS23</strain>
    </source>
</reference>
<keyword evidence="4" id="KW-0472">Membrane</keyword>
<evidence type="ECO:0000259" key="5">
    <source>
        <dbReference type="PROSITE" id="PS50850"/>
    </source>
</evidence>
<sequence length="486" mass="52577">MMDVQQSTNYIHRTSSPRWSTASPQANSDDGPTTNENRRDTDEKGDILDEKSVQVDDLPSGHASRALVLPIEVVRDDSEFVEGGWEGWLVVAGCFLIGAPTVGWNLVWGVFQAYHSAHLLSGTPDATISLIGASQNAVMAGVAFISGKLGDRYGYKCFIVVGCVIVFISQLSAAWCKQFWSIFITQGVLQGLGCGLTLPMVFALPSQWFKRHRGLATGIVIAGAAMGGAVSSLVVQVMLLRMRLHMMLFIYSFAQGGILFVGCLLIRTRVSPSYAQETNPKKIQWVDTIYFKDLVFWSCWLALALFVLGYQIPFIFISVYVSEIIPSTSPQLASLPISIMNFSSAVGRTTVGLLADQIGFVNAFVLTGIISAFSQAVLWNLTTHTYAGVIVFSIIFGLTGPCYVSLTTPIAATLYGTQSLATLTGLLNIASLPGALGGPPIGGYILKASGRNWHLLAGYSGMAQFIAVICVLYARFKREPKILARL</sequence>
<feature type="domain" description="Major facilitator superfamily (MFS) profile" evidence="5">
    <location>
        <begin position="86"/>
        <end position="479"/>
    </location>
</feature>
<keyword evidence="4" id="KW-1133">Transmembrane helix</keyword>
<feature type="transmembrane region" description="Helical" evidence="4">
    <location>
        <begin position="127"/>
        <end position="146"/>
    </location>
</feature>
<dbReference type="InterPro" id="IPR036259">
    <property type="entry name" value="MFS_trans_sf"/>
</dbReference>
<comment type="subcellular location">
    <subcellularLocation>
        <location evidence="1">Membrane</location>
        <topology evidence="1">Multi-pass membrane protein</topology>
    </subcellularLocation>
</comment>
<feature type="transmembrane region" description="Helical" evidence="4">
    <location>
        <begin position="413"/>
        <end position="436"/>
    </location>
</feature>
<feature type="transmembrane region" description="Helical" evidence="4">
    <location>
        <begin position="215"/>
        <end position="240"/>
    </location>
</feature>
<dbReference type="InterPro" id="IPR020846">
    <property type="entry name" value="MFS_dom"/>
</dbReference>
<dbReference type="AlphaFoldDB" id="A0A8H2XW11"/>
<feature type="transmembrane region" description="Helical" evidence="4">
    <location>
        <begin position="179"/>
        <end position="203"/>
    </location>
</feature>
<dbReference type="Gene3D" id="1.20.1250.20">
    <property type="entry name" value="MFS general substrate transporter like domains"/>
    <property type="match status" value="2"/>
</dbReference>
<feature type="transmembrane region" description="Helical" evidence="4">
    <location>
        <begin position="88"/>
        <end position="107"/>
    </location>
</feature>
<evidence type="ECO:0000313" key="6">
    <source>
        <dbReference type="EMBL" id="CAE6434980.1"/>
    </source>
</evidence>
<feature type="region of interest" description="Disordered" evidence="3">
    <location>
        <begin position="1"/>
        <end position="54"/>
    </location>
</feature>
<evidence type="ECO:0000256" key="1">
    <source>
        <dbReference type="ARBA" id="ARBA00004141"/>
    </source>
</evidence>
<dbReference type="GO" id="GO:0016020">
    <property type="term" value="C:membrane"/>
    <property type="evidence" value="ECO:0007669"/>
    <property type="project" value="UniProtKB-SubCell"/>
</dbReference>
<dbReference type="Pfam" id="PF07690">
    <property type="entry name" value="MFS_1"/>
    <property type="match status" value="2"/>
</dbReference>
<dbReference type="PANTHER" id="PTHR11360:SF284">
    <property type="entry name" value="EG:103B4.3 PROTEIN-RELATED"/>
    <property type="match status" value="1"/>
</dbReference>
<gene>
    <name evidence="6" type="ORF">RDB_LOCUS30821</name>
</gene>
<feature type="transmembrane region" description="Helical" evidence="4">
    <location>
        <begin position="333"/>
        <end position="351"/>
    </location>
</feature>
<dbReference type="Proteomes" id="UP000663861">
    <property type="component" value="Unassembled WGS sequence"/>
</dbReference>
<dbReference type="EMBL" id="CAJMWY010000468">
    <property type="protein sequence ID" value="CAE6434980.1"/>
    <property type="molecule type" value="Genomic_DNA"/>
</dbReference>
<dbReference type="SUPFAM" id="SSF103473">
    <property type="entry name" value="MFS general substrate transporter"/>
    <property type="match status" value="1"/>
</dbReference>
<feature type="compositionally biased region" description="Polar residues" evidence="3">
    <location>
        <begin position="1"/>
        <end position="35"/>
    </location>
</feature>
<organism evidence="6 7">
    <name type="scientific">Rhizoctonia solani</name>
    <dbReference type="NCBI Taxonomy" id="456999"/>
    <lineage>
        <taxon>Eukaryota</taxon>
        <taxon>Fungi</taxon>
        <taxon>Dikarya</taxon>
        <taxon>Basidiomycota</taxon>
        <taxon>Agaricomycotina</taxon>
        <taxon>Agaricomycetes</taxon>
        <taxon>Cantharellales</taxon>
        <taxon>Ceratobasidiaceae</taxon>
        <taxon>Rhizoctonia</taxon>
    </lineage>
</organism>
<feature type="transmembrane region" description="Helical" evidence="4">
    <location>
        <begin position="358"/>
        <end position="379"/>
    </location>
</feature>
<feature type="transmembrane region" description="Helical" evidence="4">
    <location>
        <begin position="294"/>
        <end position="321"/>
    </location>
</feature>
<feature type="transmembrane region" description="Helical" evidence="4">
    <location>
        <begin position="246"/>
        <end position="266"/>
    </location>
</feature>
<dbReference type="GO" id="GO:0022857">
    <property type="term" value="F:transmembrane transporter activity"/>
    <property type="evidence" value="ECO:0007669"/>
    <property type="project" value="InterPro"/>
</dbReference>
<protein>
    <recommendedName>
        <fullName evidence="5">Major facilitator superfamily (MFS) profile domain-containing protein</fullName>
    </recommendedName>
</protein>
<accession>A0A8H2XW11</accession>
<keyword evidence="4" id="KW-0812">Transmembrane</keyword>
<comment type="caution">
    <text evidence="6">The sequence shown here is derived from an EMBL/GenBank/DDBJ whole genome shotgun (WGS) entry which is preliminary data.</text>
</comment>
<dbReference type="PROSITE" id="PS50850">
    <property type="entry name" value="MFS"/>
    <property type="match status" value="1"/>
</dbReference>
<feature type="transmembrane region" description="Helical" evidence="4">
    <location>
        <begin position="385"/>
        <end position="406"/>
    </location>
</feature>
<feature type="compositionally biased region" description="Basic and acidic residues" evidence="3">
    <location>
        <begin position="36"/>
        <end position="54"/>
    </location>
</feature>
<comment type="similarity">
    <text evidence="2">Belongs to the major facilitator superfamily. Monocarboxylate porter (TC 2.A.1.13) family.</text>
</comment>
<dbReference type="InterPro" id="IPR011701">
    <property type="entry name" value="MFS"/>
</dbReference>
<evidence type="ECO:0000256" key="3">
    <source>
        <dbReference type="SAM" id="MobiDB-lite"/>
    </source>
</evidence>
<dbReference type="PANTHER" id="PTHR11360">
    <property type="entry name" value="MONOCARBOXYLATE TRANSPORTER"/>
    <property type="match status" value="1"/>
</dbReference>